<feature type="domain" description="Integrase catalytic" evidence="12">
    <location>
        <begin position="1"/>
        <end position="117"/>
    </location>
</feature>
<keyword evidence="3" id="KW-0255">Endonuclease</keyword>
<keyword evidence="8" id="KW-0548">Nucleotidyltransferase</keyword>
<evidence type="ECO:0000256" key="10">
    <source>
        <dbReference type="ARBA" id="ARBA00023268"/>
    </source>
</evidence>
<evidence type="ECO:0000256" key="4">
    <source>
        <dbReference type="ARBA" id="ARBA00022801"/>
    </source>
</evidence>
<evidence type="ECO:0000259" key="12">
    <source>
        <dbReference type="PROSITE" id="PS50994"/>
    </source>
</evidence>
<feature type="compositionally biased region" description="Basic and acidic residues" evidence="11">
    <location>
        <begin position="22"/>
        <end position="33"/>
    </location>
</feature>
<proteinExistence type="predicted"/>
<evidence type="ECO:0000256" key="8">
    <source>
        <dbReference type="ARBA" id="ARBA00022932"/>
    </source>
</evidence>
<name>A0ABQ5HDG1_9ASTR</name>
<reference evidence="13" key="2">
    <citation type="submission" date="2022-01" db="EMBL/GenBank/DDBJ databases">
        <authorList>
            <person name="Yamashiro T."/>
            <person name="Shiraishi A."/>
            <person name="Satake H."/>
            <person name="Nakayama K."/>
        </authorList>
    </citation>
    <scope>NUCLEOTIDE SEQUENCE</scope>
</reference>
<keyword evidence="14" id="KW-1185">Reference proteome</keyword>
<keyword evidence="1" id="KW-0540">Nuclease</keyword>
<feature type="region of interest" description="Disordered" evidence="11">
    <location>
        <begin position="1"/>
        <end position="33"/>
    </location>
</feature>
<keyword evidence="10" id="KW-0511">Multifunctional enzyme</keyword>
<dbReference type="InterPro" id="IPR012337">
    <property type="entry name" value="RNaseH-like_sf"/>
</dbReference>
<evidence type="ECO:0000256" key="1">
    <source>
        <dbReference type="ARBA" id="ARBA00022722"/>
    </source>
</evidence>
<dbReference type="InterPro" id="IPR036397">
    <property type="entry name" value="RNaseH_sf"/>
</dbReference>
<dbReference type="Gene3D" id="3.30.420.10">
    <property type="entry name" value="Ribonuclease H-like superfamily/Ribonuclease H"/>
    <property type="match status" value="1"/>
</dbReference>
<dbReference type="InterPro" id="IPR001584">
    <property type="entry name" value="Integrase_cat-core"/>
</dbReference>
<dbReference type="InterPro" id="IPR057670">
    <property type="entry name" value="SH3_retrovirus"/>
</dbReference>
<dbReference type="PANTHER" id="PTHR42648:SF11">
    <property type="entry name" value="TRANSPOSON TY4-P GAG-POL POLYPROTEIN"/>
    <property type="match status" value="1"/>
</dbReference>
<evidence type="ECO:0000256" key="9">
    <source>
        <dbReference type="ARBA" id="ARBA00023172"/>
    </source>
</evidence>
<gene>
    <name evidence="13" type="ORF">Tco_1067153</name>
</gene>
<keyword evidence="2" id="KW-0479">Metal-binding</keyword>
<evidence type="ECO:0000256" key="11">
    <source>
        <dbReference type="SAM" id="MobiDB-lite"/>
    </source>
</evidence>
<evidence type="ECO:0000256" key="5">
    <source>
        <dbReference type="ARBA" id="ARBA00022842"/>
    </source>
</evidence>
<feature type="compositionally biased region" description="Low complexity" evidence="11">
    <location>
        <begin position="10"/>
        <end position="20"/>
    </location>
</feature>
<dbReference type="InterPro" id="IPR039537">
    <property type="entry name" value="Retrotran_Ty1/copia-like"/>
</dbReference>
<dbReference type="EMBL" id="BQNB010019450">
    <property type="protein sequence ID" value="GJT85436.1"/>
    <property type="molecule type" value="Genomic_DNA"/>
</dbReference>
<keyword evidence="6" id="KW-0229">DNA integration</keyword>
<evidence type="ECO:0000256" key="3">
    <source>
        <dbReference type="ARBA" id="ARBA00022759"/>
    </source>
</evidence>
<dbReference type="PROSITE" id="PS50994">
    <property type="entry name" value="INTEGRASE"/>
    <property type="match status" value="1"/>
</dbReference>
<evidence type="ECO:0000313" key="13">
    <source>
        <dbReference type="EMBL" id="GJT85436.1"/>
    </source>
</evidence>
<dbReference type="SUPFAM" id="SSF53098">
    <property type="entry name" value="Ribonuclease H-like"/>
    <property type="match status" value="1"/>
</dbReference>
<comment type="caution">
    <text evidence="13">The sequence shown here is derived from an EMBL/GenBank/DDBJ whole genome shotgun (WGS) entry which is preliminary data.</text>
</comment>
<evidence type="ECO:0000256" key="2">
    <source>
        <dbReference type="ARBA" id="ARBA00022723"/>
    </source>
</evidence>
<dbReference type="InterPro" id="IPR013103">
    <property type="entry name" value="RVT_2"/>
</dbReference>
<dbReference type="PANTHER" id="PTHR42648">
    <property type="entry name" value="TRANSPOSASE, PUTATIVE-RELATED"/>
    <property type="match status" value="1"/>
</dbReference>
<keyword evidence="8" id="KW-0808">Transferase</keyword>
<organism evidence="13 14">
    <name type="scientific">Tanacetum coccineum</name>
    <dbReference type="NCBI Taxonomy" id="301880"/>
    <lineage>
        <taxon>Eukaryota</taxon>
        <taxon>Viridiplantae</taxon>
        <taxon>Streptophyta</taxon>
        <taxon>Embryophyta</taxon>
        <taxon>Tracheophyta</taxon>
        <taxon>Spermatophyta</taxon>
        <taxon>Magnoliopsida</taxon>
        <taxon>eudicotyledons</taxon>
        <taxon>Gunneridae</taxon>
        <taxon>Pentapetalae</taxon>
        <taxon>asterids</taxon>
        <taxon>campanulids</taxon>
        <taxon>Asterales</taxon>
        <taxon>Asteraceae</taxon>
        <taxon>Asteroideae</taxon>
        <taxon>Anthemideae</taxon>
        <taxon>Anthemidinae</taxon>
        <taxon>Tanacetum</taxon>
    </lineage>
</organism>
<keyword evidence="8" id="KW-0239">DNA-directed DNA polymerase</keyword>
<evidence type="ECO:0000256" key="6">
    <source>
        <dbReference type="ARBA" id="ARBA00022908"/>
    </source>
</evidence>
<keyword evidence="5" id="KW-0460">Magnesium</keyword>
<evidence type="ECO:0000313" key="14">
    <source>
        <dbReference type="Proteomes" id="UP001151760"/>
    </source>
</evidence>
<sequence length="461" mass="52360">MLPSIGVKPSTSASGSQPSSNTKKDKIQRTPSRSLREYYEKVGISHETSVARSPQQNGVVERRNHTLIEAARIMLIYAKAPLFLWAEAVATVCYTQNCSIIRLRHNKTPYELLHDKLLDLSFFHVFGALCYPTNDSENLGKLQLKADIGIFIGYAPTKKAFRIYNRRTRRIIETIHVDFDELTAMASKHNSSGPALYEMTPATISLGLVPNPPPSTPFVPPSRTVKQHVNNHNFEISVSLLILKQCKRSLMNLNVLKSGNSFLVPNKVMVITLKWIYNVNLIIKRNSEKQGLIGSSWLSSRKGIDFEESFAPVARLDAIRIFLAYAAHMNMIVYQMDVKTAFLNASCVDEVYRNFCDYPVHEAEYIPCQAVVAQDLWMRTQLTDYGLDSIKFQSTLITKGSIAISDNKCSIILDKHIDIRFHFIKEQVENGVVELYFVNTEYQSGRHHPKAHGREKLEFLY</sequence>
<dbReference type="Proteomes" id="UP001151760">
    <property type="component" value="Unassembled WGS sequence"/>
</dbReference>
<keyword evidence="9" id="KW-0233">DNA recombination</keyword>
<evidence type="ECO:0000256" key="7">
    <source>
        <dbReference type="ARBA" id="ARBA00022918"/>
    </source>
</evidence>
<protein>
    <submittedName>
        <fullName evidence="13">Retrovirus-related pol polyprotein from transposon TNT 1-94</fullName>
    </submittedName>
</protein>
<reference evidence="13" key="1">
    <citation type="journal article" date="2022" name="Int. J. Mol. Sci.">
        <title>Draft Genome of Tanacetum Coccineum: Genomic Comparison of Closely Related Tanacetum-Family Plants.</title>
        <authorList>
            <person name="Yamashiro T."/>
            <person name="Shiraishi A."/>
            <person name="Nakayama K."/>
            <person name="Satake H."/>
        </authorList>
    </citation>
    <scope>NUCLEOTIDE SEQUENCE</scope>
</reference>
<dbReference type="Pfam" id="PF07727">
    <property type="entry name" value="RVT_2"/>
    <property type="match status" value="1"/>
</dbReference>
<dbReference type="Pfam" id="PF25597">
    <property type="entry name" value="SH3_retrovirus"/>
    <property type="match status" value="1"/>
</dbReference>
<keyword evidence="7" id="KW-0695">RNA-directed DNA polymerase</keyword>
<accession>A0ABQ5HDG1</accession>
<keyword evidence="4" id="KW-0378">Hydrolase</keyword>